<dbReference type="PROSITE" id="PS51643">
    <property type="entry name" value="HD_CAS3"/>
    <property type="match status" value="1"/>
</dbReference>
<comment type="similarity">
    <text evidence="1">In the N-terminal section; belongs to the CRISPR-associated nuclease Cas3-HD family.</text>
</comment>
<evidence type="ECO:0000256" key="2">
    <source>
        <dbReference type="ARBA" id="ARBA00009046"/>
    </source>
</evidence>
<keyword evidence="5" id="KW-0547">Nucleotide-binding</keyword>
<evidence type="ECO:0000313" key="11">
    <source>
        <dbReference type="EMBL" id="AER66006.1"/>
    </source>
</evidence>
<dbReference type="GO" id="GO:0046872">
    <property type="term" value="F:metal ion binding"/>
    <property type="evidence" value="ECO:0007669"/>
    <property type="project" value="UniProtKB-KW"/>
</dbReference>
<evidence type="ECO:0000256" key="5">
    <source>
        <dbReference type="ARBA" id="ARBA00022741"/>
    </source>
</evidence>
<dbReference type="Pfam" id="PF00270">
    <property type="entry name" value="DEAD"/>
    <property type="match status" value="1"/>
</dbReference>
<evidence type="ECO:0000256" key="3">
    <source>
        <dbReference type="ARBA" id="ARBA00022722"/>
    </source>
</evidence>
<reference evidence="12" key="1">
    <citation type="submission" date="2011-10" db="EMBL/GenBank/DDBJ databases">
        <title>The complete genome of chromosome of Thermovirga lienii DSM 17291.</title>
        <authorList>
            <consortium name="US DOE Joint Genome Institute (JGI-PGF)"/>
            <person name="Lucas S."/>
            <person name="Copeland A."/>
            <person name="Lapidus A."/>
            <person name="Glavina del Rio T."/>
            <person name="Dalin E."/>
            <person name="Tice H."/>
            <person name="Bruce D."/>
            <person name="Goodwin L."/>
            <person name="Pitluck S."/>
            <person name="Peters L."/>
            <person name="Mikhailova N."/>
            <person name="Saunders E."/>
            <person name="Kyrpides N."/>
            <person name="Mavromatis K."/>
            <person name="Ivanova N."/>
            <person name="Last F.I."/>
            <person name="Brettin T."/>
            <person name="Detter J.C."/>
            <person name="Han C."/>
            <person name="Larimer F."/>
            <person name="Land M."/>
            <person name="Hauser L."/>
            <person name="Markowitz V."/>
            <person name="Cheng J.-F."/>
            <person name="Hugenholtz P."/>
            <person name="Woyke T."/>
            <person name="Wu D."/>
            <person name="Spring S."/>
            <person name="Schroeder M."/>
            <person name="Brambilla E.-M."/>
            <person name="Klenk H.-P."/>
            <person name="Eisen J.A."/>
        </authorList>
    </citation>
    <scope>NUCLEOTIDE SEQUENCE [LARGE SCALE GENOMIC DNA]</scope>
    <source>
        <strain evidence="12">ATCC BAA-1197 / DSM 17291 / Cas60314</strain>
    </source>
</reference>
<dbReference type="AlphaFoldDB" id="G7V6P7"/>
<dbReference type="InterPro" id="IPR011545">
    <property type="entry name" value="DEAD/DEAH_box_helicase_dom"/>
</dbReference>
<dbReference type="CDD" id="cd17930">
    <property type="entry name" value="DEXHc_cas3"/>
    <property type="match status" value="1"/>
</dbReference>
<dbReference type="GO" id="GO:0004518">
    <property type="term" value="F:nuclease activity"/>
    <property type="evidence" value="ECO:0007669"/>
    <property type="project" value="UniProtKB-KW"/>
</dbReference>
<comment type="similarity">
    <text evidence="2">In the central section; belongs to the CRISPR-associated helicase Cas3 family.</text>
</comment>
<evidence type="ECO:0000256" key="4">
    <source>
        <dbReference type="ARBA" id="ARBA00022723"/>
    </source>
</evidence>
<evidence type="ECO:0000313" key="12">
    <source>
        <dbReference type="Proteomes" id="UP000005868"/>
    </source>
</evidence>
<dbReference type="InterPro" id="IPR027417">
    <property type="entry name" value="P-loop_NTPase"/>
</dbReference>
<keyword evidence="8" id="KW-0067">ATP-binding</keyword>
<dbReference type="CDD" id="cd09641">
    <property type="entry name" value="Cas3''_I"/>
    <property type="match status" value="1"/>
</dbReference>
<dbReference type="GO" id="GO:0016787">
    <property type="term" value="F:hydrolase activity"/>
    <property type="evidence" value="ECO:0007669"/>
    <property type="project" value="UniProtKB-KW"/>
</dbReference>
<keyword evidence="7" id="KW-0347">Helicase</keyword>
<dbReference type="SUPFAM" id="SSF52540">
    <property type="entry name" value="P-loop containing nucleoside triphosphate hydrolases"/>
    <property type="match status" value="1"/>
</dbReference>
<dbReference type="NCBIfam" id="TIGR01596">
    <property type="entry name" value="cas3_HD"/>
    <property type="match status" value="1"/>
</dbReference>
<dbReference type="Gene3D" id="3.40.50.300">
    <property type="entry name" value="P-loop containing nucleotide triphosphate hydrolases"/>
    <property type="match status" value="2"/>
</dbReference>
<dbReference type="InterPro" id="IPR038257">
    <property type="entry name" value="CRISPR-assoc_Cas3_HD_sf"/>
</dbReference>
<name>G7V6P7_THELD</name>
<protein>
    <submittedName>
        <fullName evidence="11">CRISPR-associated helicase, Cas3 family</fullName>
    </submittedName>
</protein>
<gene>
    <name evidence="11" type="ordered locus">Tlie_0265</name>
</gene>
<dbReference type="Proteomes" id="UP000005868">
    <property type="component" value="Chromosome"/>
</dbReference>
<dbReference type="GO" id="GO:0005524">
    <property type="term" value="F:ATP binding"/>
    <property type="evidence" value="ECO:0007669"/>
    <property type="project" value="UniProtKB-KW"/>
</dbReference>
<dbReference type="Pfam" id="PF01966">
    <property type="entry name" value="HD"/>
    <property type="match status" value="1"/>
</dbReference>
<dbReference type="InterPro" id="IPR054712">
    <property type="entry name" value="Cas3-like_dom"/>
</dbReference>
<accession>G7V6P7</accession>
<dbReference type="InterPro" id="IPR006483">
    <property type="entry name" value="CRISPR-assoc_Cas3_HD"/>
</dbReference>
<keyword evidence="12" id="KW-1185">Reference proteome</keyword>
<dbReference type="STRING" id="580340.Tlie_0265"/>
<keyword evidence="3" id="KW-0540">Nuclease</keyword>
<dbReference type="GO" id="GO:0004386">
    <property type="term" value="F:helicase activity"/>
    <property type="evidence" value="ECO:0007669"/>
    <property type="project" value="UniProtKB-KW"/>
</dbReference>
<dbReference type="eggNOG" id="COG1203">
    <property type="taxonomic scope" value="Bacteria"/>
</dbReference>
<dbReference type="InterPro" id="IPR006674">
    <property type="entry name" value="HD_domain"/>
</dbReference>
<evidence type="ECO:0000256" key="6">
    <source>
        <dbReference type="ARBA" id="ARBA00022801"/>
    </source>
</evidence>
<dbReference type="Gene3D" id="1.10.3210.30">
    <property type="match status" value="1"/>
</dbReference>
<evidence type="ECO:0000259" key="10">
    <source>
        <dbReference type="PROSITE" id="PS51643"/>
    </source>
</evidence>
<dbReference type="GO" id="GO:0003676">
    <property type="term" value="F:nucleic acid binding"/>
    <property type="evidence" value="ECO:0007669"/>
    <property type="project" value="InterPro"/>
</dbReference>
<dbReference type="InterPro" id="IPR006474">
    <property type="entry name" value="Helicase_Cas3_CRISPR-ass_core"/>
</dbReference>
<dbReference type="EMBL" id="CP003096">
    <property type="protein sequence ID" value="AER66006.1"/>
    <property type="molecule type" value="Genomic_DNA"/>
</dbReference>
<keyword evidence="4" id="KW-0479">Metal-binding</keyword>
<feature type="domain" description="HD Cas3-type" evidence="10">
    <location>
        <begin position="12"/>
        <end position="177"/>
    </location>
</feature>
<evidence type="ECO:0000256" key="9">
    <source>
        <dbReference type="ARBA" id="ARBA00023118"/>
    </source>
</evidence>
<evidence type="ECO:0000256" key="7">
    <source>
        <dbReference type="ARBA" id="ARBA00022806"/>
    </source>
</evidence>
<organism evidence="11 12">
    <name type="scientific">Thermovirga lienii (strain ATCC BAA-1197 / DSM 17291 / Cas60314)</name>
    <dbReference type="NCBI Taxonomy" id="580340"/>
    <lineage>
        <taxon>Bacteria</taxon>
        <taxon>Thermotogati</taxon>
        <taxon>Synergistota</taxon>
        <taxon>Synergistia</taxon>
        <taxon>Synergistales</taxon>
        <taxon>Thermovirgaceae</taxon>
        <taxon>Thermovirga</taxon>
    </lineage>
</organism>
<dbReference type="KEGG" id="tli:Tlie_0265"/>
<sequence length="739" mass="84311">MWSPGSLPGDLESHPGRPLKDHLMGTWKLAECLSERNRVPIDMEKLKWVCWTHDLGKAHCSFQKYLQGKGTKVRHAEPSAWFTLAVTNDLVCSEGVRRHHSSICNYDESKSYWACDDFKAENVNVSLKEILPSWPFMLSEHKLQELAFELLLGEKNRLEDWLRFRTIYSLFITSDRMDAMRIQKVEKSVIPQWKAKTFSVDTPMAGWRSEVRRLCVEAADNVSLPGIYSLSLPTGSGKTLIGLEMAHNWAKKMKFSNIIYALPFISIVEQNAQVASEVFGEDNVQEDHSLAYISDTETENTTPEKRMQSFFRYWDSPVVVTTLVQLWTAIFGSSANESMNFHRLSNSVVIMDEPQAIRPQLWKGFGKVLSFLSKKLNITFLLMTATKPHIVEGKELAPAGVVAKRPYKTRQECRFLDGVHDIDSLPDLLEENISRLRESSGLVVLNTKRSALKAYDMLKGILGQNDPDPILFLSGWMTPKHRKEVLGKLIGLEKEGVKRYLVSTQVVETGVDLDFQWVFRDLGPLDSIIQVAGRCNRHFSMGEPGEVVIAELMDPEKGKSFSRYVYDDVLLLASREILGKRPLFDEQDTVEMVDEYFSRILDGLKPEHIWEDIERGSWDTLPKLIEKRTKGVSLYVELDENLRNLLDELSNMTRGFENLDKARNIARKLQMYKIEVPAKSIEKWEQKLGSNFIIDGAHPVLCKLPGRDEWFLSKEGIGTVYSMETGFIPPDGDSGDEFL</sequence>
<dbReference type="GO" id="GO:0051607">
    <property type="term" value="P:defense response to virus"/>
    <property type="evidence" value="ECO:0007669"/>
    <property type="project" value="UniProtKB-KW"/>
</dbReference>
<dbReference type="HOGENOM" id="CLU_010123_1_1_0"/>
<dbReference type="NCBIfam" id="TIGR01587">
    <property type="entry name" value="cas3_core"/>
    <property type="match status" value="1"/>
</dbReference>
<dbReference type="Pfam" id="PF22590">
    <property type="entry name" value="Cas3-like_C_2"/>
    <property type="match status" value="1"/>
</dbReference>
<reference evidence="11 12" key="2">
    <citation type="journal article" date="2012" name="Stand. Genomic Sci.">
        <title>Genome sequence of the moderately thermophilic, amino-acid-degrading and sulfur-reducing bacterium Thermovirga lienii type strain (Cas60314(T)).</title>
        <authorList>
            <person name="Goker M."/>
            <person name="Saunders E."/>
            <person name="Lapidus A."/>
            <person name="Nolan M."/>
            <person name="Lucas S."/>
            <person name="Hammon N."/>
            <person name="Deshpande S."/>
            <person name="Cheng J.F."/>
            <person name="Han C."/>
            <person name="Tapia R."/>
            <person name="Goodwin L.A."/>
            <person name="Pitluck S."/>
            <person name="Liolios K."/>
            <person name="Mavromatis K."/>
            <person name="Pagani I."/>
            <person name="Ivanova N."/>
            <person name="Mikhailova N."/>
            <person name="Pati A."/>
            <person name="Chen A."/>
            <person name="Palaniappan K."/>
            <person name="Land M."/>
            <person name="Chang Y.J."/>
            <person name="Jeffries C.D."/>
            <person name="Brambilla E.M."/>
            <person name="Rohde M."/>
            <person name="Spring S."/>
            <person name="Detter J.C."/>
            <person name="Woyke T."/>
            <person name="Bristow J."/>
            <person name="Eisen J.A."/>
            <person name="Markowitz V."/>
            <person name="Hugenholtz P."/>
            <person name="Kyrpides N.C."/>
            <person name="Klenk H.P."/>
        </authorList>
    </citation>
    <scope>NUCLEOTIDE SEQUENCE [LARGE SCALE GENOMIC DNA]</scope>
    <source>
        <strain evidence="12">ATCC BAA-1197 / DSM 17291 / Cas60314</strain>
    </source>
</reference>
<keyword evidence="9" id="KW-0051">Antiviral defense</keyword>
<evidence type="ECO:0000256" key="8">
    <source>
        <dbReference type="ARBA" id="ARBA00022840"/>
    </source>
</evidence>
<proteinExistence type="inferred from homology"/>
<keyword evidence="6" id="KW-0378">Hydrolase</keyword>
<evidence type="ECO:0000256" key="1">
    <source>
        <dbReference type="ARBA" id="ARBA00006847"/>
    </source>
</evidence>
<dbReference type="SUPFAM" id="SSF109604">
    <property type="entry name" value="HD-domain/PDEase-like"/>
    <property type="match status" value="1"/>
</dbReference>